<reference evidence="1 2" key="1">
    <citation type="submission" date="2016-11" db="EMBL/GenBank/DDBJ databases">
        <authorList>
            <person name="Jaros S."/>
            <person name="Januszkiewicz K."/>
            <person name="Wedrychowicz H."/>
        </authorList>
    </citation>
    <scope>NUCLEOTIDE SEQUENCE [LARGE SCALE GENOMIC DNA]</scope>
    <source>
        <strain evidence="1 2">DSM 29431</strain>
    </source>
</reference>
<dbReference type="STRING" id="996342.SAMN05443551_2742"/>
<protein>
    <submittedName>
        <fullName evidence="1">Uncharacterized protein</fullName>
    </submittedName>
</protein>
<name>A0A1M5UPN1_9RHOB</name>
<evidence type="ECO:0000313" key="2">
    <source>
        <dbReference type="Proteomes" id="UP000184221"/>
    </source>
</evidence>
<dbReference type="AlphaFoldDB" id="A0A1M5UPN1"/>
<sequence>MVAAIEARSADRLPASKRECNDFTRFLTVLQGAESGDALTGFELLELKHSFDDLTPGLRMALEDRVAPLMNSITVGLDLEPQIESDFDGDKVVVTSEEGRIDEATFSPDGQAAVAREARGTALESAELFDAFRGYLIQDRFFDAMGLLNEESAAFGDLRARARFEGFAALLDRAPVGTFLYFVLEHVRQEEPFLPFGPVRDIGTRLLEEGFPEQIIAMCQLYPSFCARSDLLATLAAAKLALSQPQEAIEILSRTNEAEVSALRIEAHMKAKRYEDALNTAAVHAPPETARQLAWLSDQLEDLAKTDSKFGRVSGLLVDEEGDTGFIDEISVIVAKDQLAKARAIRESLAELLQNE</sequence>
<dbReference type="Proteomes" id="UP000184221">
    <property type="component" value="Unassembled WGS sequence"/>
</dbReference>
<organism evidence="1 2">
    <name type="scientific">Marivita hallyeonensis</name>
    <dbReference type="NCBI Taxonomy" id="996342"/>
    <lineage>
        <taxon>Bacteria</taxon>
        <taxon>Pseudomonadati</taxon>
        <taxon>Pseudomonadota</taxon>
        <taxon>Alphaproteobacteria</taxon>
        <taxon>Rhodobacterales</taxon>
        <taxon>Roseobacteraceae</taxon>
        <taxon>Marivita</taxon>
    </lineage>
</organism>
<accession>A0A1M5UPN1</accession>
<gene>
    <name evidence="1" type="ORF">SAMN05443551_2742</name>
</gene>
<dbReference type="EMBL" id="FQXC01000003">
    <property type="protein sequence ID" value="SHH64955.1"/>
    <property type="molecule type" value="Genomic_DNA"/>
</dbReference>
<evidence type="ECO:0000313" key="1">
    <source>
        <dbReference type="EMBL" id="SHH64955.1"/>
    </source>
</evidence>
<keyword evidence="2" id="KW-1185">Reference proteome</keyword>
<proteinExistence type="predicted"/>